<proteinExistence type="predicted"/>
<gene>
    <name evidence="1" type="ORF">CR159_20285</name>
</gene>
<dbReference type="EMBL" id="PDNW01000030">
    <property type="protein sequence ID" value="PLC48027.1"/>
    <property type="molecule type" value="Genomic_DNA"/>
</dbReference>
<dbReference type="Proteomes" id="UP000234190">
    <property type="component" value="Unassembled WGS sequence"/>
</dbReference>
<reference evidence="1 2" key="1">
    <citation type="submission" date="2017-10" db="EMBL/GenBank/DDBJ databases">
        <title>Two draft genome sequences of Pusillimonas sp. strains isolated from a nitrate- and radionuclide-contaminated groundwater in Russia.</title>
        <authorList>
            <person name="Grouzdev D.S."/>
            <person name="Tourova T.P."/>
            <person name="Goeva M.A."/>
            <person name="Babich T.L."/>
            <person name="Sokolova D.S."/>
            <person name="Abdullin R."/>
            <person name="Poltaraus A.B."/>
            <person name="Toshchakov S.V."/>
            <person name="Nazina T.N."/>
        </authorList>
    </citation>
    <scope>NUCLEOTIDE SEQUENCE [LARGE SCALE GENOMIC DNA]</scope>
    <source>
        <strain evidence="1 2">JR1/69-3-13</strain>
    </source>
</reference>
<dbReference type="AlphaFoldDB" id="A0A2N4TZ35"/>
<dbReference type="InterPro" id="IPR010985">
    <property type="entry name" value="Ribbon_hlx_hlx"/>
</dbReference>
<accession>A0A2N4TZ35</accession>
<dbReference type="InterPro" id="IPR013321">
    <property type="entry name" value="Arc_rbn_hlx_hlx"/>
</dbReference>
<protein>
    <submittedName>
        <fullName evidence="1">Uncharacterized protein</fullName>
    </submittedName>
</protein>
<evidence type="ECO:0000313" key="1">
    <source>
        <dbReference type="EMBL" id="PLC48027.1"/>
    </source>
</evidence>
<sequence length="59" mass="6778">MENFDFQKRDRHREATVQLKAWIPAPLRDEFASVCATQQTTAASVLRGLLSAYVQQVRK</sequence>
<dbReference type="SUPFAM" id="SSF47598">
    <property type="entry name" value="Ribbon-helix-helix"/>
    <property type="match status" value="1"/>
</dbReference>
<dbReference type="GO" id="GO:0006355">
    <property type="term" value="P:regulation of DNA-templated transcription"/>
    <property type="evidence" value="ECO:0007669"/>
    <property type="project" value="InterPro"/>
</dbReference>
<name>A0A2N4TZ35_9BURK</name>
<dbReference type="Gene3D" id="1.10.1220.10">
    <property type="entry name" value="Met repressor-like"/>
    <property type="match status" value="1"/>
</dbReference>
<evidence type="ECO:0000313" key="2">
    <source>
        <dbReference type="Proteomes" id="UP000234190"/>
    </source>
</evidence>
<comment type="caution">
    <text evidence="1">The sequence shown here is derived from an EMBL/GenBank/DDBJ whole genome shotgun (WGS) entry which is preliminary data.</text>
</comment>
<keyword evidence="2" id="KW-1185">Reference proteome</keyword>
<organism evidence="1 2">
    <name type="scientific">Pollutimonas subterranea</name>
    <dbReference type="NCBI Taxonomy" id="2045210"/>
    <lineage>
        <taxon>Bacteria</taxon>
        <taxon>Pseudomonadati</taxon>
        <taxon>Pseudomonadota</taxon>
        <taxon>Betaproteobacteria</taxon>
        <taxon>Burkholderiales</taxon>
        <taxon>Alcaligenaceae</taxon>
        <taxon>Pollutimonas</taxon>
    </lineage>
</organism>